<name>A0A2W2EGF0_9ACTN</name>
<dbReference type="AlphaFoldDB" id="A0A2W2EGF0"/>
<sequence length="222" mass="24319">MIRVFVVDDDFMVARVHRGFVDRIPGFCTVGVAYTGADALAQIATLRPDLVLLDIYLPDITGLEVMRQLRESGDGPDVLVVTAARDVPTVRAALRGGVVHYVLKPFGFDVLRDRLERYAAAYGRLAGTDSVGQDDVDELFVALRPAQSTLPKGLTTATAEMIAETLRDHAGDLSAGECGEKTGLSRVSVRRYLEHFVGTGKAEVRLRYGAAGRPQRRYRWIA</sequence>
<evidence type="ECO:0000256" key="3">
    <source>
        <dbReference type="ARBA" id="ARBA00022553"/>
    </source>
</evidence>
<dbReference type="Pfam" id="PF00072">
    <property type="entry name" value="Response_reg"/>
    <property type="match status" value="1"/>
</dbReference>
<comment type="caution">
    <text evidence="12">The sequence shown here is derived from an EMBL/GenBank/DDBJ whole genome shotgun (WGS) entry which is preliminary data.</text>
</comment>
<keyword evidence="5 9" id="KW-0805">Transcription regulation</keyword>
<dbReference type="PANTHER" id="PTHR45526">
    <property type="entry name" value="TRANSCRIPTIONAL REGULATORY PROTEIN DPIA"/>
    <property type="match status" value="1"/>
</dbReference>
<keyword evidence="4 9" id="KW-0902">Two-component regulatory system</keyword>
<accession>A0A2W2EGF0</accession>
<evidence type="ECO:0000256" key="8">
    <source>
        <dbReference type="ARBA" id="ARBA00023163"/>
    </source>
</evidence>
<dbReference type="PIRSF" id="PIRSF006171">
    <property type="entry name" value="RR_citrat_malat"/>
    <property type="match status" value="1"/>
</dbReference>
<evidence type="ECO:0000256" key="10">
    <source>
        <dbReference type="PROSITE-ProRule" id="PRU00169"/>
    </source>
</evidence>
<evidence type="ECO:0000256" key="2">
    <source>
        <dbReference type="ARBA" id="ARBA00022490"/>
    </source>
</evidence>
<evidence type="ECO:0000256" key="5">
    <source>
        <dbReference type="ARBA" id="ARBA00023015"/>
    </source>
</evidence>
<comment type="subcellular location">
    <subcellularLocation>
        <location evidence="1 9">Cytoplasm</location>
    </subcellularLocation>
</comment>
<dbReference type="Gene3D" id="3.40.50.2300">
    <property type="match status" value="1"/>
</dbReference>
<evidence type="ECO:0000259" key="11">
    <source>
        <dbReference type="PROSITE" id="PS50110"/>
    </source>
</evidence>
<dbReference type="SMART" id="SM00448">
    <property type="entry name" value="REC"/>
    <property type="match status" value="1"/>
</dbReference>
<feature type="modified residue" description="4-aspartylphosphate" evidence="10">
    <location>
        <position position="54"/>
    </location>
</feature>
<dbReference type="InterPro" id="IPR011006">
    <property type="entry name" value="CheY-like_superfamily"/>
</dbReference>
<dbReference type="PROSITE" id="PS50110">
    <property type="entry name" value="RESPONSE_REGULATORY"/>
    <property type="match status" value="1"/>
</dbReference>
<evidence type="ECO:0000256" key="4">
    <source>
        <dbReference type="ARBA" id="ARBA00023012"/>
    </source>
</evidence>
<evidence type="ECO:0000256" key="9">
    <source>
        <dbReference type="PIRNR" id="PIRNR006171"/>
    </source>
</evidence>
<evidence type="ECO:0000256" key="1">
    <source>
        <dbReference type="ARBA" id="ARBA00004496"/>
    </source>
</evidence>
<dbReference type="GO" id="GO:0005737">
    <property type="term" value="C:cytoplasm"/>
    <property type="evidence" value="ECO:0007669"/>
    <property type="project" value="UniProtKB-SubCell"/>
</dbReference>
<dbReference type="GO" id="GO:0003700">
    <property type="term" value="F:DNA-binding transcription factor activity"/>
    <property type="evidence" value="ECO:0007669"/>
    <property type="project" value="InterPro"/>
</dbReference>
<dbReference type="InterPro" id="IPR024187">
    <property type="entry name" value="Sig_transdc_resp-reg_cit/mal"/>
</dbReference>
<keyword evidence="7 9" id="KW-0010">Activator</keyword>
<keyword evidence="3 10" id="KW-0597">Phosphoprotein</keyword>
<gene>
    <name evidence="12" type="ORF">C1I95_03435</name>
</gene>
<feature type="domain" description="Response regulatory" evidence="11">
    <location>
        <begin position="3"/>
        <end position="119"/>
    </location>
</feature>
<dbReference type="CDD" id="cd19925">
    <property type="entry name" value="REC_citrate_TCS"/>
    <property type="match status" value="1"/>
</dbReference>
<evidence type="ECO:0000256" key="6">
    <source>
        <dbReference type="ARBA" id="ARBA00023125"/>
    </source>
</evidence>
<dbReference type="RefSeq" id="WP_111212283.1">
    <property type="nucleotide sequence ID" value="NZ_POTY01000010.1"/>
</dbReference>
<reference evidence="12 13" key="1">
    <citation type="submission" date="2018-01" db="EMBL/GenBank/DDBJ databases">
        <title>Draft genome sequence of Jishengella sp. NA12.</title>
        <authorList>
            <person name="Sahin N."/>
            <person name="Ay H."/>
            <person name="Saygin H."/>
        </authorList>
    </citation>
    <scope>NUCLEOTIDE SEQUENCE [LARGE SCALE GENOMIC DNA]</scope>
    <source>
        <strain evidence="12 13">NA12</strain>
    </source>
</reference>
<dbReference type="EMBL" id="POTY01000010">
    <property type="protein sequence ID" value="PZG23392.1"/>
    <property type="molecule type" value="Genomic_DNA"/>
</dbReference>
<dbReference type="GO" id="GO:0003677">
    <property type="term" value="F:DNA binding"/>
    <property type="evidence" value="ECO:0007669"/>
    <property type="project" value="UniProtKB-KW"/>
</dbReference>
<keyword evidence="6 9" id="KW-0238">DNA-binding</keyword>
<organism evidence="12 13">
    <name type="scientific">Micromonospora craterilacus</name>
    <dbReference type="NCBI Taxonomy" id="1655439"/>
    <lineage>
        <taxon>Bacteria</taxon>
        <taxon>Bacillati</taxon>
        <taxon>Actinomycetota</taxon>
        <taxon>Actinomycetes</taxon>
        <taxon>Micromonosporales</taxon>
        <taxon>Micromonosporaceae</taxon>
        <taxon>Micromonospora</taxon>
    </lineage>
</organism>
<dbReference type="InterPro" id="IPR051271">
    <property type="entry name" value="2C-system_Tx_regulators"/>
</dbReference>
<dbReference type="OrthoDB" id="7187989at2"/>
<protein>
    <recommendedName>
        <fullName evidence="9">Transcriptional regulatory protein</fullName>
    </recommendedName>
</protein>
<proteinExistence type="predicted"/>
<keyword evidence="2 9" id="KW-0963">Cytoplasm</keyword>
<evidence type="ECO:0000256" key="7">
    <source>
        <dbReference type="ARBA" id="ARBA00023159"/>
    </source>
</evidence>
<dbReference type="GO" id="GO:0000156">
    <property type="term" value="F:phosphorelay response regulator activity"/>
    <property type="evidence" value="ECO:0007669"/>
    <property type="project" value="TreeGrafter"/>
</dbReference>
<keyword evidence="8 9" id="KW-0804">Transcription</keyword>
<evidence type="ECO:0000313" key="13">
    <source>
        <dbReference type="Proteomes" id="UP000248924"/>
    </source>
</evidence>
<dbReference type="InterPro" id="IPR001789">
    <property type="entry name" value="Sig_transdc_resp-reg_receiver"/>
</dbReference>
<dbReference type="SUPFAM" id="SSF52172">
    <property type="entry name" value="CheY-like"/>
    <property type="match status" value="1"/>
</dbReference>
<keyword evidence="13" id="KW-1185">Reference proteome</keyword>
<dbReference type="Proteomes" id="UP000248924">
    <property type="component" value="Unassembled WGS sequence"/>
</dbReference>
<evidence type="ECO:0000313" key="12">
    <source>
        <dbReference type="EMBL" id="PZG23392.1"/>
    </source>
</evidence>
<dbReference type="PANTHER" id="PTHR45526:SF1">
    <property type="entry name" value="TRANSCRIPTIONAL REGULATORY PROTEIN DCUR-RELATED"/>
    <property type="match status" value="1"/>
</dbReference>